<dbReference type="Proteomes" id="UP001460270">
    <property type="component" value="Unassembled WGS sequence"/>
</dbReference>
<evidence type="ECO:0000256" key="1">
    <source>
        <dbReference type="SAM" id="MobiDB-lite"/>
    </source>
</evidence>
<dbReference type="EMBL" id="JBBPFD010000014">
    <property type="protein sequence ID" value="KAK7899249.1"/>
    <property type="molecule type" value="Genomic_DNA"/>
</dbReference>
<proteinExistence type="predicted"/>
<sequence>MLSPDSEAHLVPPPRVISLQLQGKFVLCIDPSFNASGASPQSSDRRSAALGDPSPEVEVSESSILSVIMASRVHTCLCSAFLPLINFCTLLQQTARPNKTH</sequence>
<name>A0AAW0NKD9_9GOBI</name>
<comment type="caution">
    <text evidence="2">The sequence shown here is derived from an EMBL/GenBank/DDBJ whole genome shotgun (WGS) entry which is preliminary data.</text>
</comment>
<reference evidence="3" key="1">
    <citation type="submission" date="2024-04" db="EMBL/GenBank/DDBJ databases">
        <title>Salinicola lusitanus LLJ914,a marine bacterium isolated from the Okinawa Trough.</title>
        <authorList>
            <person name="Li J."/>
        </authorList>
    </citation>
    <scope>NUCLEOTIDE SEQUENCE [LARGE SCALE GENOMIC DNA]</scope>
</reference>
<accession>A0AAW0NKD9</accession>
<protein>
    <submittedName>
        <fullName evidence="2">Uncharacterized protein</fullName>
    </submittedName>
</protein>
<evidence type="ECO:0000313" key="2">
    <source>
        <dbReference type="EMBL" id="KAK7899249.1"/>
    </source>
</evidence>
<evidence type="ECO:0000313" key="3">
    <source>
        <dbReference type="Proteomes" id="UP001460270"/>
    </source>
</evidence>
<gene>
    <name evidence="2" type="ORF">WMY93_020102</name>
</gene>
<organism evidence="2 3">
    <name type="scientific">Mugilogobius chulae</name>
    <name type="common">yellowstripe goby</name>
    <dbReference type="NCBI Taxonomy" id="88201"/>
    <lineage>
        <taxon>Eukaryota</taxon>
        <taxon>Metazoa</taxon>
        <taxon>Chordata</taxon>
        <taxon>Craniata</taxon>
        <taxon>Vertebrata</taxon>
        <taxon>Euteleostomi</taxon>
        <taxon>Actinopterygii</taxon>
        <taxon>Neopterygii</taxon>
        <taxon>Teleostei</taxon>
        <taxon>Neoteleostei</taxon>
        <taxon>Acanthomorphata</taxon>
        <taxon>Gobiaria</taxon>
        <taxon>Gobiiformes</taxon>
        <taxon>Gobioidei</taxon>
        <taxon>Gobiidae</taxon>
        <taxon>Gobionellinae</taxon>
        <taxon>Mugilogobius</taxon>
    </lineage>
</organism>
<dbReference type="AlphaFoldDB" id="A0AAW0NKD9"/>
<keyword evidence="3" id="KW-1185">Reference proteome</keyword>
<feature type="region of interest" description="Disordered" evidence="1">
    <location>
        <begin position="35"/>
        <end position="57"/>
    </location>
</feature>